<dbReference type="RefSeq" id="WP_073383699.1">
    <property type="nucleotide sequence ID" value="NZ_CP029487.1"/>
</dbReference>
<keyword evidence="3" id="KW-1185">Reference proteome</keyword>
<feature type="compositionally biased region" description="Basic residues" evidence="1">
    <location>
        <begin position="1"/>
        <end position="18"/>
    </location>
</feature>
<organism evidence="2 3">
    <name type="scientific">Eubacterium maltosivorans</name>
    <dbReference type="NCBI Taxonomy" id="2041044"/>
    <lineage>
        <taxon>Bacteria</taxon>
        <taxon>Bacillati</taxon>
        <taxon>Bacillota</taxon>
        <taxon>Clostridia</taxon>
        <taxon>Eubacteriales</taxon>
        <taxon>Eubacteriaceae</taxon>
        <taxon>Eubacterium</taxon>
    </lineage>
</organism>
<protein>
    <submittedName>
        <fullName evidence="2">Uncharacterized protein</fullName>
    </submittedName>
</protein>
<evidence type="ECO:0000313" key="2">
    <source>
        <dbReference type="EMBL" id="QCT71941.1"/>
    </source>
</evidence>
<accession>A0A2A5TAB0</accession>
<dbReference type="EMBL" id="CP029487">
    <property type="protein sequence ID" value="QCT71941.1"/>
    <property type="molecule type" value="Genomic_DNA"/>
</dbReference>
<gene>
    <name evidence="2" type="ORF">CPZ25_011570</name>
</gene>
<evidence type="ECO:0000256" key="1">
    <source>
        <dbReference type="SAM" id="MobiDB-lite"/>
    </source>
</evidence>
<dbReference type="Proteomes" id="UP000218387">
    <property type="component" value="Chromosome"/>
</dbReference>
<dbReference type="KEGG" id="emt:CPZ25_011570"/>
<sequence>MKIKRSRLKTYHHRRKSLKKDSEGNTYTDYGAATSFTAELWPGSGKLQAELYGERLSNIRNLRLEGPYTITADSKDVVHYVFEDGPDIVEGDGLCLDVGPDRPPDYKIIAVKPYKILRLEAEKI</sequence>
<feature type="region of interest" description="Disordered" evidence="1">
    <location>
        <begin position="1"/>
        <end position="24"/>
    </location>
</feature>
<proteinExistence type="predicted"/>
<dbReference type="AlphaFoldDB" id="A0A2A5TAB0"/>
<reference evidence="2 3" key="1">
    <citation type="submission" date="2018-05" db="EMBL/GenBank/DDBJ databases">
        <title>Genome comparison of Eubacterium sp.</title>
        <authorList>
            <person name="Feng Y."/>
            <person name="Sanchez-Andrea I."/>
            <person name="Stams A.J.M."/>
            <person name="De Vos W.M."/>
        </authorList>
    </citation>
    <scope>NUCLEOTIDE SEQUENCE [LARGE SCALE GENOMIC DNA]</scope>
    <source>
        <strain evidence="2 3">YI</strain>
    </source>
</reference>
<evidence type="ECO:0000313" key="3">
    <source>
        <dbReference type="Proteomes" id="UP000218387"/>
    </source>
</evidence>
<name>A0A2A5TAB0_EUBML</name>